<dbReference type="Pfam" id="PF07228">
    <property type="entry name" value="SpoIIE"/>
    <property type="match status" value="1"/>
</dbReference>
<evidence type="ECO:0000313" key="5">
    <source>
        <dbReference type="EMBL" id="WMN06986.1"/>
    </source>
</evidence>
<dbReference type="EMBL" id="CP129970">
    <property type="protein sequence ID" value="WMN06986.1"/>
    <property type="molecule type" value="Genomic_DNA"/>
</dbReference>
<organism evidence="5 6">
    <name type="scientific">Marivirga arenosa</name>
    <dbReference type="NCBI Taxonomy" id="3059076"/>
    <lineage>
        <taxon>Bacteria</taxon>
        <taxon>Pseudomonadati</taxon>
        <taxon>Bacteroidota</taxon>
        <taxon>Cytophagia</taxon>
        <taxon>Cytophagales</taxon>
        <taxon>Marivirgaceae</taxon>
        <taxon>Marivirga</taxon>
    </lineage>
</organism>
<evidence type="ECO:0000313" key="6">
    <source>
        <dbReference type="Proteomes" id="UP001244443"/>
    </source>
</evidence>
<dbReference type="Gene3D" id="2.130.10.10">
    <property type="entry name" value="YVTN repeat-like/Quinoprotein amine dehydrogenase"/>
    <property type="match status" value="2"/>
</dbReference>
<evidence type="ECO:0000259" key="4">
    <source>
        <dbReference type="Pfam" id="PF07228"/>
    </source>
</evidence>
<dbReference type="InterPro" id="IPR001932">
    <property type="entry name" value="PPM-type_phosphatase-like_dom"/>
</dbReference>
<keyword evidence="2" id="KW-0175">Coiled coil</keyword>
<dbReference type="Proteomes" id="UP001244443">
    <property type="component" value="Chromosome"/>
</dbReference>
<name>A0AA51N622_9BACT</name>
<proteinExistence type="predicted"/>
<evidence type="ECO:0000256" key="2">
    <source>
        <dbReference type="SAM" id="Coils"/>
    </source>
</evidence>
<keyword evidence="3" id="KW-0472">Membrane</keyword>
<dbReference type="PANTHER" id="PTHR43156:SF9">
    <property type="entry name" value="HAMP DOMAIN-CONTAINING PROTEIN"/>
    <property type="match status" value="1"/>
</dbReference>
<dbReference type="GO" id="GO:0016791">
    <property type="term" value="F:phosphatase activity"/>
    <property type="evidence" value="ECO:0007669"/>
    <property type="project" value="TreeGrafter"/>
</dbReference>
<evidence type="ECO:0000256" key="1">
    <source>
        <dbReference type="ARBA" id="ARBA00022801"/>
    </source>
</evidence>
<keyword evidence="3" id="KW-0812">Transmembrane</keyword>
<feature type="domain" description="PPM-type phosphatase" evidence="4">
    <location>
        <begin position="863"/>
        <end position="1059"/>
    </location>
</feature>
<feature type="transmembrane region" description="Helical" evidence="3">
    <location>
        <begin position="701"/>
        <end position="721"/>
    </location>
</feature>
<reference evidence="5" key="1">
    <citation type="submission" date="2023-08" db="EMBL/GenBank/DDBJ databases">
        <title>Comparative genomics and taxonomic characterization of three novel marine species of genus Marivirga.</title>
        <authorList>
            <person name="Muhammad N."/>
            <person name="Kim S.-G."/>
        </authorList>
    </citation>
    <scope>NUCLEOTIDE SEQUENCE [LARGE SCALE GENOMIC DNA]</scope>
    <source>
        <strain evidence="5">ABR2-2</strain>
    </source>
</reference>
<dbReference type="RefSeq" id="WP_308356986.1">
    <property type="nucleotide sequence ID" value="NZ_CP129970.2"/>
</dbReference>
<dbReference type="PANTHER" id="PTHR43156">
    <property type="entry name" value="STAGE II SPORULATION PROTEIN E-RELATED"/>
    <property type="match status" value="1"/>
</dbReference>
<dbReference type="InterPro" id="IPR015943">
    <property type="entry name" value="WD40/YVTN_repeat-like_dom_sf"/>
</dbReference>
<dbReference type="InterPro" id="IPR036457">
    <property type="entry name" value="PPM-type-like_dom_sf"/>
</dbReference>
<gene>
    <name evidence="5" type="ORF">QYS48_34510</name>
</gene>
<protein>
    <submittedName>
        <fullName evidence="5">SpoIIE family protein phosphatase</fullName>
    </submittedName>
</protein>
<keyword evidence="1" id="KW-0378">Hydrolase</keyword>
<feature type="coiled-coil region" evidence="2">
    <location>
        <begin position="726"/>
        <end position="788"/>
    </location>
</feature>
<dbReference type="InterPro" id="IPR052016">
    <property type="entry name" value="Bact_Sigma-Reg"/>
</dbReference>
<dbReference type="AlphaFoldDB" id="A0AA51N622"/>
<accession>A0AA51N622</accession>
<dbReference type="Gene3D" id="3.60.40.10">
    <property type="entry name" value="PPM-type phosphatase domain"/>
    <property type="match status" value="1"/>
</dbReference>
<keyword evidence="6" id="KW-1185">Reference proteome</keyword>
<evidence type="ECO:0000256" key="3">
    <source>
        <dbReference type="SAM" id="Phobius"/>
    </source>
</evidence>
<sequence>MKTSIPYITIFFYLFIIPFSSFSQIQKTEKFEVNDFLGERNFISATQADNLIIYFNTDKGILSYDGSDFKEVGIKNKSINALQAYQNQLFIATNNLLLLYSPKSDSLAEISTDAIVQFEIFNDELWMISKNSLFKWGDGNLNKIYTSSSDAFNTFKVSNNITIIGHSNGISLIEGNKEISSFGSFLKPTKIIEYDSSIYILSENAIFQLNDEKIVRDFSSNSAIMDFIIDDFGKTWFLNKNKALKVNDLMNVNPAFYENGTKQITGNKLFNDKESNLWVLGQNNLTKISQNNAFSKLLIDDVLEIFTGETSNIIISNNQIIYYSALTGLRKIQINSSDKPLDNYHAFYNGEDWIITLNENIYKLSGDKRSLQLVKKDNLFYPTAYIDENTFLAKSQNNNLFTVNKDFEPISKIVNLSSVNNLIHTNNSIVAYSDNSINRLSYEGVMMNSIEFPDSIKINNIIPAKEGFWYHTLSDVFKVNYKGDFTKINIKTDLTTELRILNTFDDFENNLWISTPDKLLRFPVNPDKEESILENFTEYNKNDFLISTYFKSAKKDSTSLLWFTHDNGISIYNPLKEIPNLVPPSVSVKNAFAYELDNFNNPYDTTYFLENQEKISSNAIVIIEPSVISHFNCDKATIGYKNLSTSQAERRIRNGEKIILTDLNDGLNTINFIGYNSNGIESANQANINIYVIPPIWKRNWFYLTSIISVFLLGFVGYRTVISIKNNRARDLEEELHKGLEDLEKKSHLQVLKAERLKQLNELITSQKSELEKKNKQIESQKYELSLTNQQIKKQKDLLEETSSKLTSSINYAKRIQNALMSTEVEIKKAFEKSFVYFMPRDMVSGDFFWFNQVKNEKGEDLLILAAVDCTGHGVPGAIVSVVGMNLLNNITKLKKVYDPGQILTDMNHDIIHDLRQNETQVNDGMDMTLITYNKTTKQLYFAGAKNPLMYIEDNELIRIKGDKHAIGGQQRGDDRIFTTHQLDLTDGKERTFYLFSDGYQDQFGGEKGFKYLVGNFKKLLLRIHDKDVLDQKTILHEEIEEWKSGYPQTDDILVIGLKL</sequence>
<keyword evidence="3" id="KW-1133">Transmembrane helix</keyword>